<dbReference type="Gene3D" id="3.40.190.10">
    <property type="entry name" value="Periplasmic binding protein-like II"/>
    <property type="match status" value="2"/>
</dbReference>
<organism evidence="3 4">
    <name type="scientific">Pararhodospirillum photometricum DSM 122</name>
    <dbReference type="NCBI Taxonomy" id="1150469"/>
    <lineage>
        <taxon>Bacteria</taxon>
        <taxon>Pseudomonadati</taxon>
        <taxon>Pseudomonadota</taxon>
        <taxon>Alphaproteobacteria</taxon>
        <taxon>Rhodospirillales</taxon>
        <taxon>Rhodospirillaceae</taxon>
        <taxon>Pararhodospirillum</taxon>
    </lineage>
</organism>
<feature type="region of interest" description="Disordered" evidence="1">
    <location>
        <begin position="14"/>
        <end position="40"/>
    </location>
</feature>
<keyword evidence="2" id="KW-1133">Transmembrane helix</keyword>
<dbReference type="SUPFAM" id="SSF53850">
    <property type="entry name" value="Periplasmic binding protein-like II"/>
    <property type="match status" value="1"/>
</dbReference>
<keyword evidence="2" id="KW-0472">Membrane</keyword>
<gene>
    <name evidence="3" type="ORF">RSPPHO_01456</name>
</gene>
<evidence type="ECO:0000313" key="3">
    <source>
        <dbReference type="EMBL" id="CCG08082.1"/>
    </source>
</evidence>
<protein>
    <submittedName>
        <fullName evidence="3">TRAP transporter solute receptor, TAXI family</fullName>
    </submittedName>
</protein>
<keyword evidence="3" id="KW-0675">Receptor</keyword>
<dbReference type="Proteomes" id="UP000033220">
    <property type="component" value="Chromosome DSM 122"/>
</dbReference>
<evidence type="ECO:0000313" key="4">
    <source>
        <dbReference type="Proteomes" id="UP000033220"/>
    </source>
</evidence>
<sequence length="378" mass="39731">MKAGKSLRLLRKLFLPPTWTPPPSDRAPGGPPGADEREKMPPRLSRYAHTLPAALGLLAALISVGAWAAPPPPPPRPFSGASLASIATGSVTGAYFPVGGAICRLVNLARATHGLHCLVAPSGGSLDNLEAMRAGEVGFAIVQSDWQYLAHEGAPPLTERGAFETLRAVFSLHAEPVAIVVRGGVSAERFEDLKGKRLALGPAGSPGRLAAEALLAARGRTLEGFSPADIQDQPPDPQTLCDNKADAVLLTVAHPNGALKDAMGRCVLRLLPVEEETVRALTQRQPFLGAASIPGGLYPGAKAEVPTLGLRATLVTTSATPDTVVYALVKAVFDNFDDFRQLHPVLAPLRREEMVAVGLTAPLHPGAQTYYKEAGLIR</sequence>
<dbReference type="NCBIfam" id="TIGR02122">
    <property type="entry name" value="TRAP_TAXI"/>
    <property type="match status" value="1"/>
</dbReference>
<evidence type="ECO:0000256" key="1">
    <source>
        <dbReference type="SAM" id="MobiDB-lite"/>
    </source>
</evidence>
<dbReference type="PANTHER" id="PTHR42941:SF1">
    <property type="entry name" value="SLL1037 PROTEIN"/>
    <property type="match status" value="1"/>
</dbReference>
<proteinExistence type="predicted"/>
<keyword evidence="4" id="KW-1185">Reference proteome</keyword>
<evidence type="ECO:0000256" key="2">
    <source>
        <dbReference type="SAM" id="Phobius"/>
    </source>
</evidence>
<dbReference type="InterPro" id="IPR011852">
    <property type="entry name" value="TRAP_TAXI"/>
</dbReference>
<dbReference type="EMBL" id="HE663493">
    <property type="protein sequence ID" value="CCG08082.1"/>
    <property type="molecule type" value="Genomic_DNA"/>
</dbReference>
<reference evidence="3 4" key="1">
    <citation type="submission" date="2012-02" db="EMBL/GenBank/DDBJ databases">
        <title>Shotgun genome sequence of Phaeospirillum photometricum DSM 122.</title>
        <authorList>
            <person name="Duquesne K."/>
            <person name="Sturgis J."/>
        </authorList>
    </citation>
    <scope>NUCLEOTIDE SEQUENCE [LARGE SCALE GENOMIC DNA]</scope>
    <source>
        <strain evidence="4">DSM122</strain>
    </source>
</reference>
<dbReference type="PANTHER" id="PTHR42941">
    <property type="entry name" value="SLL1037 PROTEIN"/>
    <property type="match status" value="1"/>
</dbReference>
<dbReference type="eggNOG" id="COG2358">
    <property type="taxonomic scope" value="Bacteria"/>
</dbReference>
<dbReference type="AlphaFoldDB" id="H6SJB7"/>
<dbReference type="CDD" id="cd13568">
    <property type="entry name" value="PBP2_TAXI_TRAP_like_3"/>
    <property type="match status" value="1"/>
</dbReference>
<dbReference type="HOGENOM" id="CLU_033215_0_2_5"/>
<feature type="compositionally biased region" description="Pro residues" evidence="1">
    <location>
        <begin position="18"/>
        <end position="31"/>
    </location>
</feature>
<dbReference type="KEGG" id="rpm:RSPPHO_01456"/>
<accession>H6SJB7</accession>
<dbReference type="Pfam" id="PF16868">
    <property type="entry name" value="NMT1_3"/>
    <property type="match status" value="1"/>
</dbReference>
<name>H6SJB7_PARPM</name>
<dbReference type="STRING" id="1150469.RSPPHO_01456"/>
<keyword evidence="2" id="KW-0812">Transmembrane</keyword>
<dbReference type="PATRIC" id="fig|1150469.3.peg.1638"/>
<feature type="transmembrane region" description="Helical" evidence="2">
    <location>
        <begin position="47"/>
        <end position="69"/>
    </location>
</feature>